<dbReference type="GO" id="GO:0005684">
    <property type="term" value="C:U2-type spliceosomal complex"/>
    <property type="evidence" value="ECO:0007669"/>
    <property type="project" value="TreeGrafter"/>
</dbReference>
<comment type="similarity">
    <text evidence="1">Belongs to the CWC16 family.</text>
</comment>
<evidence type="ECO:0000313" key="3">
    <source>
        <dbReference type="EMBL" id="KAA8896347.1"/>
    </source>
</evidence>
<dbReference type="AlphaFoldDB" id="A0A642UBS5"/>
<feature type="region of interest" description="Disordered" evidence="2">
    <location>
        <begin position="270"/>
        <end position="292"/>
    </location>
</feature>
<dbReference type="GO" id="GO:0000398">
    <property type="term" value="P:mRNA splicing, via spliceosome"/>
    <property type="evidence" value="ECO:0007669"/>
    <property type="project" value="InterPro"/>
</dbReference>
<gene>
    <name evidence="3" type="ORF">TRICI_006913</name>
</gene>
<comment type="caution">
    <text evidence="3">The sequence shown here is derived from an EMBL/GenBank/DDBJ whole genome shotgun (WGS) entry which is preliminary data.</text>
</comment>
<evidence type="ECO:0000313" key="4">
    <source>
        <dbReference type="Proteomes" id="UP000761534"/>
    </source>
</evidence>
<keyword evidence="4" id="KW-1185">Reference proteome</keyword>
<name>A0A642UBS5_9ASCO</name>
<evidence type="ECO:0000256" key="2">
    <source>
        <dbReference type="SAM" id="MobiDB-lite"/>
    </source>
</evidence>
<reference evidence="3" key="1">
    <citation type="journal article" date="2019" name="G3 (Bethesda)">
        <title>Genome Assemblies of Two Rare Opportunistic Yeast Pathogens: Diutina rugosa (syn. Candida rugosa) and Trichomonascus ciferrii (syn. Candida ciferrii).</title>
        <authorList>
            <person name="Mixao V."/>
            <person name="Saus E."/>
            <person name="Hansen A.P."/>
            <person name="Lass-Florl C."/>
            <person name="Gabaldon T."/>
        </authorList>
    </citation>
    <scope>NUCLEOTIDE SEQUENCE</scope>
    <source>
        <strain evidence="3">CBS 4856</strain>
    </source>
</reference>
<feature type="compositionally biased region" description="Basic and acidic residues" evidence="2">
    <location>
        <begin position="181"/>
        <end position="200"/>
    </location>
</feature>
<dbReference type="EMBL" id="SWFS01000583">
    <property type="protein sequence ID" value="KAA8896347.1"/>
    <property type="molecule type" value="Genomic_DNA"/>
</dbReference>
<dbReference type="VEuPathDB" id="FungiDB:TRICI_006913"/>
<dbReference type="Proteomes" id="UP000761534">
    <property type="component" value="Unassembled WGS sequence"/>
</dbReference>
<dbReference type="Pfam" id="PF04502">
    <property type="entry name" value="Saf4_Yju2"/>
    <property type="match status" value="1"/>
</dbReference>
<feature type="region of interest" description="Disordered" evidence="2">
    <location>
        <begin position="108"/>
        <end position="142"/>
    </location>
</feature>
<proteinExistence type="inferred from homology"/>
<evidence type="ECO:0000256" key="1">
    <source>
        <dbReference type="ARBA" id="ARBA00005595"/>
    </source>
</evidence>
<dbReference type="GO" id="GO:0071014">
    <property type="term" value="C:post-mRNA release spliceosomal complex"/>
    <property type="evidence" value="ECO:0007669"/>
    <property type="project" value="TreeGrafter"/>
</dbReference>
<dbReference type="InterPro" id="IPR007590">
    <property type="entry name" value="Saf4/Yju2"/>
</dbReference>
<feature type="region of interest" description="Disordered" evidence="2">
    <location>
        <begin position="179"/>
        <end position="220"/>
    </location>
</feature>
<dbReference type="PANTHER" id="PTHR12111">
    <property type="entry name" value="SPLICING FACTOR YJU2"/>
    <property type="match status" value="1"/>
</dbReference>
<dbReference type="PANTHER" id="PTHR12111:SF2">
    <property type="entry name" value="SPLICING FACTOR YJU2B-RELATED"/>
    <property type="match status" value="1"/>
</dbReference>
<dbReference type="OrthoDB" id="360327at2759"/>
<protein>
    <recommendedName>
        <fullName evidence="5">Splicing factor YJU2</fullName>
    </recommendedName>
</protein>
<organism evidence="3 4">
    <name type="scientific">Trichomonascus ciferrii</name>
    <dbReference type="NCBI Taxonomy" id="44093"/>
    <lineage>
        <taxon>Eukaryota</taxon>
        <taxon>Fungi</taxon>
        <taxon>Dikarya</taxon>
        <taxon>Ascomycota</taxon>
        <taxon>Saccharomycotina</taxon>
        <taxon>Dipodascomycetes</taxon>
        <taxon>Dipodascales</taxon>
        <taxon>Trichomonascaceae</taxon>
        <taxon>Trichomonascus</taxon>
        <taxon>Trichomonascus ciferrii complex</taxon>
    </lineage>
</organism>
<accession>A0A642UBS5</accession>
<sequence>MQGYNKYYAPEHDDDKRTLNQLAGKKHPLGARGRKYKEGIIVVRFELPFDIYCGGCERRFAEGTRYNAQKSKSGDYLSVPIWGFRLKCSHCGNSFVIQTDPQNAGYTVSEGAKQAAQPPSALPEVEPEPTDPITKLERDVKRQTKLDRDKRELETLYKDNSRKWDDTLERSQALRSHFRKEKRELQRKEEEMKKLQDKHSLSLPLLEPTDEDESASSKVEFQNTVIQQAKSKLDRKKSENIFTNRTLVHSQSPIQSLVHDSKEGFDSISFKRRKVSKQPSRNIPLVDYSSDD</sequence>
<evidence type="ECO:0008006" key="5">
    <source>
        <dbReference type="Google" id="ProtNLM"/>
    </source>
</evidence>